<dbReference type="GO" id="GO:0016491">
    <property type="term" value="F:oxidoreductase activity"/>
    <property type="evidence" value="ECO:0007669"/>
    <property type="project" value="UniProtKB-KW"/>
</dbReference>
<dbReference type="PANTHER" id="PTHR43257">
    <property type="entry name" value="PYRUVATE DEHYDROGENASE E1 COMPONENT BETA SUBUNIT"/>
    <property type="match status" value="1"/>
</dbReference>
<name>A0A0P9C8T6_9GAMM</name>
<feature type="domain" description="Transketolase-like pyrimidine-binding" evidence="7">
    <location>
        <begin position="4"/>
        <end position="179"/>
    </location>
</feature>
<evidence type="ECO:0000256" key="2">
    <source>
        <dbReference type="ARBA" id="ARBA00002859"/>
    </source>
</evidence>
<comment type="cofactor">
    <cofactor evidence="1">
        <name>thiamine diphosphate</name>
        <dbReference type="ChEBI" id="CHEBI:58937"/>
    </cofactor>
</comment>
<dbReference type="InterPro" id="IPR029061">
    <property type="entry name" value="THDP-binding"/>
</dbReference>
<dbReference type="OrthoDB" id="9780894at2"/>
<dbReference type="Pfam" id="PF02779">
    <property type="entry name" value="Transket_pyr"/>
    <property type="match status" value="1"/>
</dbReference>
<accession>A0A0P9C8T6</accession>
<keyword evidence="4" id="KW-0786">Thiamine pyrophosphate</keyword>
<evidence type="ECO:0000256" key="4">
    <source>
        <dbReference type="ARBA" id="ARBA00023052"/>
    </source>
</evidence>
<dbReference type="PANTHER" id="PTHR43257:SF2">
    <property type="entry name" value="PYRUVATE DEHYDROGENASE E1 COMPONENT SUBUNIT BETA"/>
    <property type="match status" value="1"/>
</dbReference>
<sequence length="325" mass="35014">MAEIFYWDAVRRAHDEEMANDPLVFAMGEDIGLPGGTYKATQGLFDKYGEERVMDTPISENSYTGIGVGASMIGARPIVEIMSVNFALLATDQIINAAAKIRYMSGGQVGCPVVVRSPGGVAHQLGAQHSGRLEKLFAGTSGLRVVTPAFPVDAYGMLKTAVRCDDPVVILEHEAIYNLKGEVPDEEYFAPLEGARVVREGTDVTLIGYLMSTHWNLAAADKLAEQGISAEVIDLRSLKPIDADTLRTSLAKTHKAVICTEDEAPVGMSAEIMAVLNEQCFFELDAPPVRVTAEDVPIPYNHTLEKAALPDADKIATATQKLLGH</sequence>
<gene>
    <name evidence="8" type="ORF">SAMN05661077_0905</name>
</gene>
<dbReference type="AlphaFoldDB" id="A0A0P9C8T6"/>
<organism evidence="8 9">
    <name type="scientific">Thiohalorhabdus denitrificans</name>
    <dbReference type="NCBI Taxonomy" id="381306"/>
    <lineage>
        <taxon>Bacteria</taxon>
        <taxon>Pseudomonadati</taxon>
        <taxon>Pseudomonadota</taxon>
        <taxon>Gammaproteobacteria</taxon>
        <taxon>Thiohalorhabdales</taxon>
        <taxon>Thiohalorhabdaceae</taxon>
        <taxon>Thiohalorhabdus</taxon>
    </lineage>
</organism>
<comment type="function">
    <text evidence="2">The branched-chain alpha-keto dehydrogenase complex catalyzes the overall conversion of alpha-keto acids to acyl-CoA and CO(2). It contains multiple copies of three enzymatic components: branched-chain alpha-keto acid decarboxylase (E1), lipoamide acyltransferase (E2) and lipoamide dehydrogenase (E3).</text>
</comment>
<dbReference type="SUPFAM" id="SSF52922">
    <property type="entry name" value="TK C-terminal domain-like"/>
    <property type="match status" value="1"/>
</dbReference>
<dbReference type="FunFam" id="3.40.50.920:FF:000001">
    <property type="entry name" value="Pyruvate dehydrogenase E1 beta subunit"/>
    <property type="match status" value="1"/>
</dbReference>
<evidence type="ECO:0000256" key="1">
    <source>
        <dbReference type="ARBA" id="ARBA00001964"/>
    </source>
</evidence>
<dbReference type="STRING" id="381306.AN478_10645"/>
<dbReference type="Gene3D" id="3.40.50.970">
    <property type="match status" value="1"/>
</dbReference>
<evidence type="ECO:0000313" key="8">
    <source>
        <dbReference type="EMBL" id="SCX97626.1"/>
    </source>
</evidence>
<dbReference type="NCBIfam" id="NF006667">
    <property type="entry name" value="PRK09212.1"/>
    <property type="match status" value="1"/>
</dbReference>
<dbReference type="InterPro" id="IPR009014">
    <property type="entry name" value="Transketo_C/PFOR_II"/>
</dbReference>
<protein>
    <recommendedName>
        <fullName evidence="5">2-oxoisovalerate dehydrogenase subunit beta</fullName>
    </recommendedName>
    <alternativeName>
        <fullName evidence="6">Branched-chain alpha-keto acid dehydrogenase E1 component beta chain</fullName>
    </alternativeName>
</protein>
<dbReference type="SMART" id="SM00861">
    <property type="entry name" value="Transket_pyr"/>
    <property type="match status" value="1"/>
</dbReference>
<dbReference type="RefSeq" id="WP_054966587.1">
    <property type="nucleotide sequence ID" value="NZ_FMUN01000002.1"/>
</dbReference>
<keyword evidence="3" id="KW-0560">Oxidoreductase</keyword>
<keyword evidence="8" id="KW-0670">Pyruvate</keyword>
<evidence type="ECO:0000313" key="9">
    <source>
        <dbReference type="Proteomes" id="UP000183104"/>
    </source>
</evidence>
<dbReference type="EMBL" id="FMUN01000002">
    <property type="protein sequence ID" value="SCX97626.1"/>
    <property type="molecule type" value="Genomic_DNA"/>
</dbReference>
<dbReference type="Gene3D" id="3.40.50.920">
    <property type="match status" value="1"/>
</dbReference>
<keyword evidence="9" id="KW-1185">Reference proteome</keyword>
<dbReference type="CDD" id="cd07036">
    <property type="entry name" value="TPP_PYR_E1-PDHc-beta_like"/>
    <property type="match status" value="1"/>
</dbReference>
<dbReference type="InterPro" id="IPR033248">
    <property type="entry name" value="Transketolase_C"/>
</dbReference>
<dbReference type="FunFam" id="3.40.50.970:FF:000001">
    <property type="entry name" value="Pyruvate dehydrogenase E1 beta subunit"/>
    <property type="match status" value="1"/>
</dbReference>
<dbReference type="PATRIC" id="fig|381306.5.peg.886"/>
<dbReference type="Pfam" id="PF02780">
    <property type="entry name" value="Transketolase_C"/>
    <property type="match status" value="1"/>
</dbReference>
<evidence type="ECO:0000256" key="5">
    <source>
        <dbReference type="ARBA" id="ARBA00070795"/>
    </source>
</evidence>
<dbReference type="Proteomes" id="UP000183104">
    <property type="component" value="Unassembled WGS sequence"/>
</dbReference>
<evidence type="ECO:0000259" key="7">
    <source>
        <dbReference type="SMART" id="SM00861"/>
    </source>
</evidence>
<reference evidence="9" key="1">
    <citation type="submission" date="2016-10" db="EMBL/GenBank/DDBJ databases">
        <authorList>
            <person name="Varghese N."/>
        </authorList>
    </citation>
    <scope>NUCLEOTIDE SEQUENCE [LARGE SCALE GENOMIC DNA]</scope>
    <source>
        <strain evidence="9">HL 19</strain>
    </source>
</reference>
<dbReference type="InterPro" id="IPR005475">
    <property type="entry name" value="Transketolase-like_Pyr-bd"/>
</dbReference>
<proteinExistence type="predicted"/>
<evidence type="ECO:0000256" key="3">
    <source>
        <dbReference type="ARBA" id="ARBA00023002"/>
    </source>
</evidence>
<evidence type="ECO:0000256" key="6">
    <source>
        <dbReference type="ARBA" id="ARBA00082400"/>
    </source>
</evidence>
<dbReference type="SUPFAM" id="SSF52518">
    <property type="entry name" value="Thiamin diphosphate-binding fold (THDP-binding)"/>
    <property type="match status" value="1"/>
</dbReference>